<keyword evidence="11" id="KW-1185">Reference proteome</keyword>
<dbReference type="InterPro" id="IPR046829">
    <property type="entry name" value="Calmod_bind_C"/>
</dbReference>
<keyword evidence="6" id="KW-0804">Transcription</keyword>
<dbReference type="Pfam" id="PF20452">
    <property type="entry name" value="Calmod_bind_C"/>
    <property type="match status" value="1"/>
</dbReference>
<evidence type="ECO:0000256" key="7">
    <source>
        <dbReference type="ARBA" id="ARBA00023242"/>
    </source>
</evidence>
<name>A0AAV8Q0Y4_ENSVE</name>
<reference evidence="10 11" key="1">
    <citation type="submission" date="2022-12" db="EMBL/GenBank/DDBJ databases">
        <title>Chromosome-scale assembly of the Ensete ventricosum genome.</title>
        <authorList>
            <person name="Dussert Y."/>
            <person name="Stocks J."/>
            <person name="Wendawek A."/>
            <person name="Woldeyes F."/>
            <person name="Nichols R.A."/>
            <person name="Borrell J.S."/>
        </authorList>
    </citation>
    <scope>NUCLEOTIDE SEQUENCE [LARGE SCALE GENOMIC DNA]</scope>
    <source>
        <strain evidence="11">cv. Maze</strain>
        <tissue evidence="10">Seeds</tissue>
    </source>
</reference>
<dbReference type="Pfam" id="PF20451">
    <property type="entry name" value="Calmod_bind_M"/>
    <property type="match status" value="1"/>
</dbReference>
<dbReference type="PANTHER" id="PTHR31713:SF42">
    <property type="entry name" value="PROTEIN SAR DEFICIENT 1"/>
    <property type="match status" value="1"/>
</dbReference>
<dbReference type="GO" id="GO:0003700">
    <property type="term" value="F:DNA-binding transcription factor activity"/>
    <property type="evidence" value="ECO:0007669"/>
    <property type="project" value="TreeGrafter"/>
</dbReference>
<accession>A0AAV8Q0Y4</accession>
<dbReference type="PANTHER" id="PTHR31713">
    <property type="entry name" value="OS02G0177800 PROTEIN"/>
    <property type="match status" value="1"/>
</dbReference>
<feature type="domain" description="Calmodulin binding protein central" evidence="8">
    <location>
        <begin position="27"/>
        <end position="53"/>
    </location>
</feature>
<dbReference type="AlphaFoldDB" id="A0AAV8Q0Y4"/>
<evidence type="ECO:0000256" key="6">
    <source>
        <dbReference type="ARBA" id="ARBA00023163"/>
    </source>
</evidence>
<dbReference type="GO" id="GO:0080142">
    <property type="term" value="P:regulation of salicylic acid biosynthetic process"/>
    <property type="evidence" value="ECO:0007669"/>
    <property type="project" value="TreeGrafter"/>
</dbReference>
<dbReference type="GO" id="GO:0005634">
    <property type="term" value="C:nucleus"/>
    <property type="evidence" value="ECO:0007669"/>
    <property type="project" value="UniProtKB-SubCell"/>
</dbReference>
<keyword evidence="5" id="KW-0010">Activator</keyword>
<evidence type="ECO:0000256" key="2">
    <source>
        <dbReference type="ARBA" id="ARBA00007214"/>
    </source>
</evidence>
<keyword evidence="7" id="KW-0539">Nucleus</keyword>
<comment type="similarity">
    <text evidence="2">Belongs to the plant ACBP60 protein family.</text>
</comment>
<dbReference type="GO" id="GO:0005516">
    <property type="term" value="F:calmodulin binding"/>
    <property type="evidence" value="ECO:0007669"/>
    <property type="project" value="InterPro"/>
</dbReference>
<evidence type="ECO:0000256" key="4">
    <source>
        <dbReference type="ARBA" id="ARBA00023125"/>
    </source>
</evidence>
<evidence type="ECO:0000256" key="1">
    <source>
        <dbReference type="ARBA" id="ARBA00004123"/>
    </source>
</evidence>
<evidence type="ECO:0000259" key="8">
    <source>
        <dbReference type="Pfam" id="PF20451"/>
    </source>
</evidence>
<evidence type="ECO:0000256" key="3">
    <source>
        <dbReference type="ARBA" id="ARBA00023015"/>
    </source>
</evidence>
<evidence type="ECO:0000313" key="10">
    <source>
        <dbReference type="EMBL" id="KAJ8465265.1"/>
    </source>
</evidence>
<protein>
    <submittedName>
        <fullName evidence="10">Uncharacterized protein</fullName>
    </submittedName>
</protein>
<dbReference type="InterPro" id="IPR046830">
    <property type="entry name" value="Calmod_bind_M"/>
</dbReference>
<comment type="caution">
    <text evidence="10">The sequence shown here is derived from an EMBL/GenBank/DDBJ whole genome shotgun (WGS) entry which is preliminary data.</text>
</comment>
<proteinExistence type="inferred from homology"/>
<dbReference type="InterPro" id="IPR012416">
    <property type="entry name" value="CBP60"/>
</dbReference>
<keyword evidence="3" id="KW-0805">Transcription regulation</keyword>
<keyword evidence="4" id="KW-0238">DNA-binding</keyword>
<evidence type="ECO:0000313" key="11">
    <source>
        <dbReference type="Proteomes" id="UP001222027"/>
    </source>
</evidence>
<dbReference type="GO" id="GO:0043565">
    <property type="term" value="F:sequence-specific DNA binding"/>
    <property type="evidence" value="ECO:0007669"/>
    <property type="project" value="TreeGrafter"/>
</dbReference>
<comment type="subcellular location">
    <subcellularLocation>
        <location evidence="1">Nucleus</location>
    </subcellularLocation>
</comment>
<feature type="domain" description="Calmodulin binding protein C-terminal" evidence="9">
    <location>
        <begin position="58"/>
        <end position="99"/>
    </location>
</feature>
<gene>
    <name evidence="10" type="ORF">OPV22_027817</name>
</gene>
<organism evidence="10 11">
    <name type="scientific">Ensete ventricosum</name>
    <name type="common">Abyssinian banana</name>
    <name type="synonym">Musa ensete</name>
    <dbReference type="NCBI Taxonomy" id="4639"/>
    <lineage>
        <taxon>Eukaryota</taxon>
        <taxon>Viridiplantae</taxon>
        <taxon>Streptophyta</taxon>
        <taxon>Embryophyta</taxon>
        <taxon>Tracheophyta</taxon>
        <taxon>Spermatophyta</taxon>
        <taxon>Magnoliopsida</taxon>
        <taxon>Liliopsida</taxon>
        <taxon>Zingiberales</taxon>
        <taxon>Musaceae</taxon>
        <taxon>Ensete</taxon>
    </lineage>
</organism>
<sequence>MTEAFKVKDHKGESYRKHYPPALEDRQRRLRQILGQGMSDRKWEATINHAKTCVVGDKLYVHRGRRYALLLNSVCQVVSIIAGADRYALQDLVNRLEKHTKIGGNLEEFHGLLPHTNLPLHQTNVQTPRGTVEPDLYTDQDEVGTFVYDFGDYGVGPFSYSDVQSTTY</sequence>
<evidence type="ECO:0000256" key="5">
    <source>
        <dbReference type="ARBA" id="ARBA00023159"/>
    </source>
</evidence>
<dbReference type="Proteomes" id="UP001222027">
    <property type="component" value="Unassembled WGS sequence"/>
</dbReference>
<dbReference type="EMBL" id="JAQQAF010000008">
    <property type="protein sequence ID" value="KAJ8465265.1"/>
    <property type="molecule type" value="Genomic_DNA"/>
</dbReference>
<evidence type="ECO:0000259" key="9">
    <source>
        <dbReference type="Pfam" id="PF20452"/>
    </source>
</evidence>